<reference evidence="2 3" key="1">
    <citation type="submission" date="2020-01" db="EMBL/GenBank/DDBJ databases">
        <authorList>
            <person name="Deng T."/>
        </authorList>
    </citation>
    <scope>NUCLEOTIDE SEQUENCE [LARGE SCALE GENOMIC DNA]</scope>
    <source>
        <strain evidence="2 3">5221</strain>
    </source>
</reference>
<dbReference type="AlphaFoldDB" id="A0A6N9H867"/>
<keyword evidence="3" id="KW-1185">Reference proteome</keyword>
<proteinExistence type="predicted"/>
<feature type="transmembrane region" description="Helical" evidence="1">
    <location>
        <begin position="65"/>
        <end position="86"/>
    </location>
</feature>
<evidence type="ECO:0000256" key="1">
    <source>
        <dbReference type="SAM" id="Phobius"/>
    </source>
</evidence>
<feature type="transmembrane region" description="Helical" evidence="1">
    <location>
        <begin position="37"/>
        <end position="58"/>
    </location>
</feature>
<protein>
    <recommendedName>
        <fullName evidence="4">Integral membrane protein</fullName>
    </recommendedName>
</protein>
<gene>
    <name evidence="2" type="ORF">GSY69_09580</name>
</gene>
<feature type="transmembrane region" description="Helical" evidence="1">
    <location>
        <begin position="92"/>
        <end position="109"/>
    </location>
</feature>
<dbReference type="RefSeq" id="WP_160953632.1">
    <property type="nucleotide sequence ID" value="NZ_WWEQ01000041.1"/>
</dbReference>
<evidence type="ECO:0008006" key="4">
    <source>
        <dbReference type="Google" id="ProtNLM"/>
    </source>
</evidence>
<feature type="transmembrane region" description="Helical" evidence="1">
    <location>
        <begin position="7"/>
        <end position="25"/>
    </location>
</feature>
<sequence>MFPVLTLLEYAAAVILTLWGALGAIRNRPAGRGLLGFAAFVLLLLLVQLVVGIAAFGGHSGTDPLLFFGYVATAIVLMPLAGVWAFAELSRWGPLVLMAAGITVFVMVVRMDQIWQ</sequence>
<evidence type="ECO:0000313" key="3">
    <source>
        <dbReference type="Proteomes" id="UP000469215"/>
    </source>
</evidence>
<keyword evidence="1" id="KW-0812">Transmembrane</keyword>
<keyword evidence="1" id="KW-1133">Transmembrane helix</keyword>
<evidence type="ECO:0000313" key="2">
    <source>
        <dbReference type="EMBL" id="MYM20210.1"/>
    </source>
</evidence>
<dbReference type="Proteomes" id="UP000469215">
    <property type="component" value="Unassembled WGS sequence"/>
</dbReference>
<accession>A0A6N9H867</accession>
<organism evidence="2 3">
    <name type="scientific">Brevibacterium rongguiense</name>
    <dbReference type="NCBI Taxonomy" id="2695267"/>
    <lineage>
        <taxon>Bacteria</taxon>
        <taxon>Bacillati</taxon>
        <taxon>Actinomycetota</taxon>
        <taxon>Actinomycetes</taxon>
        <taxon>Micrococcales</taxon>
        <taxon>Brevibacteriaceae</taxon>
        <taxon>Brevibacterium</taxon>
    </lineage>
</organism>
<keyword evidence="1" id="KW-0472">Membrane</keyword>
<dbReference type="EMBL" id="WWEQ01000041">
    <property type="protein sequence ID" value="MYM20210.1"/>
    <property type="molecule type" value="Genomic_DNA"/>
</dbReference>
<name>A0A6N9H867_9MICO</name>
<comment type="caution">
    <text evidence="2">The sequence shown here is derived from an EMBL/GenBank/DDBJ whole genome shotgun (WGS) entry which is preliminary data.</text>
</comment>